<evidence type="ECO:0000256" key="3">
    <source>
        <dbReference type="ARBA" id="ARBA00022843"/>
    </source>
</evidence>
<evidence type="ECO:0000256" key="5">
    <source>
        <dbReference type="RuleBase" id="RU003767"/>
    </source>
</evidence>
<evidence type="ECO:0000256" key="1">
    <source>
        <dbReference type="ARBA" id="ARBA00004286"/>
    </source>
</evidence>
<dbReference type="InterPro" id="IPR009072">
    <property type="entry name" value="Histone-fold"/>
</dbReference>
<evidence type="ECO:0000259" key="7">
    <source>
        <dbReference type="Pfam" id="PF00125"/>
    </source>
</evidence>
<evidence type="ECO:0000313" key="10">
    <source>
        <dbReference type="Proteomes" id="UP001642483"/>
    </source>
</evidence>
<evidence type="ECO:0000259" key="8">
    <source>
        <dbReference type="Pfam" id="PF16211"/>
    </source>
</evidence>
<dbReference type="InterPro" id="IPR002119">
    <property type="entry name" value="Histone_H2A"/>
</dbReference>
<dbReference type="Proteomes" id="UP001642483">
    <property type="component" value="Unassembled WGS sequence"/>
</dbReference>
<evidence type="ECO:0000256" key="6">
    <source>
        <dbReference type="SAM" id="MobiDB-lite"/>
    </source>
</evidence>
<keyword evidence="4 5" id="KW-0544">Nucleosome core</keyword>
<comment type="subcellular location">
    <subcellularLocation>
        <location evidence="1">Chromosome</location>
    </subcellularLocation>
    <subcellularLocation>
        <location evidence="5">Nucleus</location>
    </subcellularLocation>
</comment>
<dbReference type="Pfam" id="PF00125">
    <property type="entry name" value="Histone"/>
    <property type="match status" value="1"/>
</dbReference>
<gene>
    <name evidence="9" type="ORF">CVLEPA_LOCUS9658</name>
</gene>
<keyword evidence="5" id="KW-0539">Nucleus</keyword>
<feature type="domain" description="Histone H2A C-terminal" evidence="8">
    <location>
        <begin position="100"/>
        <end position="132"/>
    </location>
</feature>
<comment type="subunit">
    <text evidence="5">The nucleosome is a histone octamer containing two molecules each of H2A, H2B, H3 and H4 assembled in one H3-H4 heterotetramer and two H2A-H2B heterodimers. The octamer wraps approximately 147 bp of DNA.</text>
</comment>
<dbReference type="PANTHER" id="PTHR23430">
    <property type="entry name" value="HISTONE H2A"/>
    <property type="match status" value="1"/>
</dbReference>
<keyword evidence="2 5" id="KW-0158">Chromosome</keyword>
<dbReference type="SMART" id="SM00414">
    <property type="entry name" value="H2A"/>
    <property type="match status" value="1"/>
</dbReference>
<dbReference type="Gene3D" id="1.10.20.10">
    <property type="entry name" value="Histone, subunit A"/>
    <property type="match status" value="1"/>
</dbReference>
<keyword evidence="10" id="KW-1185">Reference proteome</keyword>
<accession>A0ABP0FIG3</accession>
<feature type="compositionally biased region" description="Basic and acidic residues" evidence="6">
    <location>
        <begin position="8"/>
        <end position="25"/>
    </location>
</feature>
<sequence>MFKSKNRSCPDEEKEAVNLRRNPRADRQELACSSRSVACIDFCARDTTRKEWVQVPQSTWQQSLEYLSAEVLELAGNAARDNKKTRIIPRHLQLAIRNDEELNKLLGGVTIAQGGVLPNIQAVLLPKKTSKKP</sequence>
<evidence type="ECO:0000256" key="4">
    <source>
        <dbReference type="ARBA" id="ARBA00023269"/>
    </source>
</evidence>
<keyword evidence="5" id="KW-0238">DNA-binding</keyword>
<dbReference type="CDD" id="cd00074">
    <property type="entry name" value="HFD_H2A"/>
    <property type="match status" value="1"/>
</dbReference>
<keyword evidence="3" id="KW-0832">Ubl conjugation</keyword>
<dbReference type="PRINTS" id="PR00620">
    <property type="entry name" value="HISTONEH2A"/>
</dbReference>
<dbReference type="Pfam" id="PF16211">
    <property type="entry name" value="Histone_H2A_C"/>
    <property type="match status" value="1"/>
</dbReference>
<feature type="domain" description="Core Histone H2A/H2B/H3" evidence="7">
    <location>
        <begin position="61"/>
        <end position="97"/>
    </location>
</feature>
<comment type="similarity">
    <text evidence="5">Belongs to the histone H2A family.</text>
</comment>
<evidence type="ECO:0000313" key="9">
    <source>
        <dbReference type="EMBL" id="CAK8679421.1"/>
    </source>
</evidence>
<dbReference type="InterPro" id="IPR007125">
    <property type="entry name" value="H2A/H2B/H3"/>
</dbReference>
<name>A0ABP0FIG3_CLALP</name>
<evidence type="ECO:0000256" key="2">
    <source>
        <dbReference type="ARBA" id="ARBA00022454"/>
    </source>
</evidence>
<dbReference type="InterPro" id="IPR032454">
    <property type="entry name" value="Histone_H2A_C"/>
</dbReference>
<dbReference type="EMBL" id="CAWYQH010000059">
    <property type="protein sequence ID" value="CAK8679421.1"/>
    <property type="molecule type" value="Genomic_DNA"/>
</dbReference>
<dbReference type="SUPFAM" id="SSF47113">
    <property type="entry name" value="Histone-fold"/>
    <property type="match status" value="1"/>
</dbReference>
<organism evidence="9 10">
    <name type="scientific">Clavelina lepadiformis</name>
    <name type="common">Light-bulb sea squirt</name>
    <name type="synonym">Ascidia lepadiformis</name>
    <dbReference type="NCBI Taxonomy" id="159417"/>
    <lineage>
        <taxon>Eukaryota</taxon>
        <taxon>Metazoa</taxon>
        <taxon>Chordata</taxon>
        <taxon>Tunicata</taxon>
        <taxon>Ascidiacea</taxon>
        <taxon>Aplousobranchia</taxon>
        <taxon>Clavelinidae</taxon>
        <taxon>Clavelina</taxon>
    </lineage>
</organism>
<comment type="caution">
    <text evidence="9">The sequence shown here is derived from an EMBL/GenBank/DDBJ whole genome shotgun (WGS) entry which is preliminary data.</text>
</comment>
<reference evidence="9 10" key="1">
    <citation type="submission" date="2024-02" db="EMBL/GenBank/DDBJ databases">
        <authorList>
            <person name="Daric V."/>
            <person name="Darras S."/>
        </authorList>
    </citation>
    <scope>NUCLEOTIDE SEQUENCE [LARGE SCALE GENOMIC DNA]</scope>
</reference>
<feature type="region of interest" description="Disordered" evidence="6">
    <location>
        <begin position="1"/>
        <end position="25"/>
    </location>
</feature>
<proteinExistence type="inferred from homology"/>
<protein>
    <recommendedName>
        <fullName evidence="5">Histone H2A</fullName>
    </recommendedName>
</protein>